<feature type="chain" id="PRO_5040327840" evidence="1">
    <location>
        <begin position="22"/>
        <end position="134"/>
    </location>
</feature>
<dbReference type="EMBL" id="ML978711">
    <property type="protein sequence ID" value="KAF2091701.1"/>
    <property type="molecule type" value="Genomic_DNA"/>
</dbReference>
<proteinExistence type="predicted"/>
<evidence type="ECO:0000313" key="3">
    <source>
        <dbReference type="Proteomes" id="UP000799776"/>
    </source>
</evidence>
<dbReference type="AlphaFoldDB" id="A0A9P4HYQ5"/>
<reference evidence="2" key="1">
    <citation type="journal article" date="2020" name="Stud. Mycol.">
        <title>101 Dothideomycetes genomes: a test case for predicting lifestyles and emergence of pathogens.</title>
        <authorList>
            <person name="Haridas S."/>
            <person name="Albert R."/>
            <person name="Binder M."/>
            <person name="Bloem J."/>
            <person name="Labutti K."/>
            <person name="Salamov A."/>
            <person name="Andreopoulos B."/>
            <person name="Baker S."/>
            <person name="Barry K."/>
            <person name="Bills G."/>
            <person name="Bluhm B."/>
            <person name="Cannon C."/>
            <person name="Castanera R."/>
            <person name="Culley D."/>
            <person name="Daum C."/>
            <person name="Ezra D."/>
            <person name="Gonzalez J."/>
            <person name="Henrissat B."/>
            <person name="Kuo A."/>
            <person name="Liang C."/>
            <person name="Lipzen A."/>
            <person name="Lutzoni F."/>
            <person name="Magnuson J."/>
            <person name="Mondo S."/>
            <person name="Nolan M."/>
            <person name="Ohm R."/>
            <person name="Pangilinan J."/>
            <person name="Park H.-J."/>
            <person name="Ramirez L."/>
            <person name="Alfaro M."/>
            <person name="Sun H."/>
            <person name="Tritt A."/>
            <person name="Yoshinaga Y."/>
            <person name="Zwiers L.-H."/>
            <person name="Turgeon B."/>
            <person name="Goodwin S."/>
            <person name="Spatafora J."/>
            <person name="Crous P."/>
            <person name="Grigoriev I."/>
        </authorList>
    </citation>
    <scope>NUCLEOTIDE SEQUENCE</scope>
    <source>
        <strain evidence="2">CBS 121410</strain>
    </source>
</reference>
<gene>
    <name evidence="2" type="ORF">K490DRAFT_61132</name>
</gene>
<feature type="signal peptide" evidence="1">
    <location>
        <begin position="1"/>
        <end position="21"/>
    </location>
</feature>
<protein>
    <submittedName>
        <fullName evidence="2">Uncharacterized protein</fullName>
    </submittedName>
</protein>
<evidence type="ECO:0000313" key="2">
    <source>
        <dbReference type="EMBL" id="KAF2091701.1"/>
    </source>
</evidence>
<keyword evidence="3" id="KW-1185">Reference proteome</keyword>
<organism evidence="2 3">
    <name type="scientific">Saccharata proteae CBS 121410</name>
    <dbReference type="NCBI Taxonomy" id="1314787"/>
    <lineage>
        <taxon>Eukaryota</taxon>
        <taxon>Fungi</taxon>
        <taxon>Dikarya</taxon>
        <taxon>Ascomycota</taxon>
        <taxon>Pezizomycotina</taxon>
        <taxon>Dothideomycetes</taxon>
        <taxon>Dothideomycetes incertae sedis</taxon>
        <taxon>Botryosphaeriales</taxon>
        <taxon>Saccharataceae</taxon>
        <taxon>Saccharata</taxon>
    </lineage>
</organism>
<keyword evidence="1" id="KW-0732">Signal</keyword>
<accession>A0A9P4HYQ5</accession>
<dbReference type="Proteomes" id="UP000799776">
    <property type="component" value="Unassembled WGS sequence"/>
</dbReference>
<sequence length="134" mass="13820">MRNFTSLVASVLLFCLSFAWAQSSTITSTRTVVQVVTETHFHSTPVLETMNVTSVFVSTETPVAMATPSSGFQVPYSMNGTAIMTPTPAGKNAMTSLASAVASGSAKPSQGAAVPLKMDAALAVLIAGVGYMVL</sequence>
<name>A0A9P4HYQ5_9PEZI</name>
<evidence type="ECO:0000256" key="1">
    <source>
        <dbReference type="SAM" id="SignalP"/>
    </source>
</evidence>
<comment type="caution">
    <text evidence="2">The sequence shown here is derived from an EMBL/GenBank/DDBJ whole genome shotgun (WGS) entry which is preliminary data.</text>
</comment>